<sequence>MSRASKVIRLILLFKRAPKFECANTMNGGNHEPAARNVEGDTSGVPMFTLRKLESCRGNVLGGGRFGKVYAINGFPGLAVKAIEIMDHNKKHTEFIERELDTISKLSHPNIVKCHQVLSNDDFFYVVMDRYHGDLQHFIADHKSVKKHIPRELMLSIMRQLADALAYVHAPYKVNERGDVLPGIVHRDLKPDNVLMNRDGDRVAIADFGLCKDVMHDGSTFAGTEPYMAPETFIYQKTSRASDIWALGVIIYELATLRLPRFSHHWYPEDAKEYFVDGWEPNLQPVKDGFIRNILKRIFVLDPEERPTAKELAELFQKPDIPVIELKAPVNVLDERCKSLEAALNGVNARLELLESSLRAKTDEIDSFKEALANKSAEIDALESTIATQAAEIDSLRKELKTKSAKIDALEQQFTGAIEALEEKTRRRKAKMDQQLAQVRTEADQHKKELEALKLANEHADKHDEEAPTPEAVDDSGVTALMKAAARNDVKVVKALITKQKKLRDSDGKTALMYAAQRGCKEAVKVLLEHEKGMRDNQSHTALYHGLRSGHMEVAKIVIPHEDPTDEKGVTALMRAAARGDAEMVELLVPLQKEMKNKDRNTAFVHALNNSHVDAALLLREYEAPSWTPLMCAASIGDVELAKKHLSDKDKKNSDGETALMIAAWMEHEDIVELLDPTDKDGNTALMRAIVDNNTELIELLAPLQKQMRNNEGYTALTIAAMEGRADIVQLLDPTDCNGVTALMRAAKKGDAKAVKALIPLQKGKRMIEDNYISGLRISIALTALMIAAAHGHVEAVKLLVEYESGLKDDYDQTALIHAARAGHRETVKLLMEHEKDVTGWTMLMCAAALGDVDMVSQHIGERGQKDKLGQTALILAAQNGRDDVVKFLMKYEGGASGWTNLIYAAYLGDVDAVKNNLHEKGCKDITGLTALMWAAQQSHREPVEVLLEYEGGMQDKDGRTALTYAADKGHTECVKLLLEKEGGMRDKEGVTALMLATLGGHTECARILAEREKEIKHPCGTAAFNLAEYRGFTEIVSILSK</sequence>
<evidence type="ECO:0000256" key="4">
    <source>
        <dbReference type="PROSITE-ProRule" id="PRU10141"/>
    </source>
</evidence>
<keyword evidence="1 4" id="KW-0547">Nucleotide-binding</keyword>
<protein>
    <submittedName>
        <fullName evidence="7">Ankyrin repeat protein</fullName>
    </submittedName>
</protein>
<evidence type="ECO:0000313" key="7">
    <source>
        <dbReference type="EMBL" id="ESU41172.1"/>
    </source>
</evidence>
<dbReference type="SUPFAM" id="SSF57997">
    <property type="entry name" value="Tropomyosin"/>
    <property type="match status" value="1"/>
</dbReference>
<reference evidence="7 8" key="2">
    <citation type="journal article" date="2013" name="Genome Biol. Evol.">
        <title>Genome sequencing of Giardia lamblia genotypes A2 and B isolates (DH and GS) and comparative analysis with the genomes of genotypes A1 and E (WB and Pig).</title>
        <authorList>
            <person name="Adam R.D."/>
            <person name="Dahlstrom E.W."/>
            <person name="Martens C.A."/>
            <person name="Bruno D.P."/>
            <person name="Barbian K.D."/>
            <person name="Ricklefs S.M."/>
            <person name="Hernandez M.M."/>
            <person name="Narla N.P."/>
            <person name="Patel R.B."/>
            <person name="Porcella S.F."/>
            <person name="Nash T.E."/>
        </authorList>
    </citation>
    <scope>NUCLEOTIDE SEQUENCE [LARGE SCALE GENOMIC DNA]</scope>
    <source>
        <strain evidence="7 8">GS</strain>
    </source>
</reference>
<dbReference type="PANTHER" id="PTHR24120">
    <property type="entry name" value="GH07239P"/>
    <property type="match status" value="1"/>
</dbReference>
<feature type="repeat" description="ANK" evidence="3">
    <location>
        <begin position="568"/>
        <end position="600"/>
    </location>
</feature>
<dbReference type="AlphaFoldDB" id="V6TS78"/>
<dbReference type="PROSITE" id="PS00107">
    <property type="entry name" value="PROTEIN_KINASE_ATP"/>
    <property type="match status" value="1"/>
</dbReference>
<dbReference type="VEuPathDB" id="GiardiaDB:GL50803_00113094"/>
<feature type="binding site" evidence="4">
    <location>
        <position position="81"/>
    </location>
    <ligand>
        <name>ATP</name>
        <dbReference type="ChEBI" id="CHEBI:30616"/>
    </ligand>
</feature>
<feature type="repeat" description="ANK" evidence="3">
    <location>
        <begin position="958"/>
        <end position="990"/>
    </location>
</feature>
<feature type="domain" description="Protein kinase" evidence="6">
    <location>
        <begin position="55"/>
        <end position="321"/>
    </location>
</feature>
<comment type="caution">
    <text evidence="7">The sequence shown here is derived from an EMBL/GenBank/DDBJ whole genome shotgun (WGS) entry which is preliminary data.</text>
</comment>
<keyword evidence="3" id="KW-0040">ANK repeat</keyword>
<dbReference type="VEuPathDB" id="GiardiaDB:GL50581_1338"/>
<dbReference type="GO" id="GO:0005524">
    <property type="term" value="F:ATP binding"/>
    <property type="evidence" value="ECO:0007669"/>
    <property type="project" value="UniProtKB-UniRule"/>
</dbReference>
<feature type="repeat" description="ANK" evidence="3">
    <location>
        <begin position="507"/>
        <end position="530"/>
    </location>
</feature>
<feature type="coiled-coil region" evidence="5">
    <location>
        <begin position="330"/>
        <end position="463"/>
    </location>
</feature>
<dbReference type="Pfam" id="PF00023">
    <property type="entry name" value="Ank"/>
    <property type="match status" value="1"/>
</dbReference>
<dbReference type="PROSITE" id="PS50011">
    <property type="entry name" value="PROTEIN_KINASE_DOM"/>
    <property type="match status" value="1"/>
</dbReference>
<dbReference type="SUPFAM" id="SSF56112">
    <property type="entry name" value="Protein kinase-like (PK-like)"/>
    <property type="match status" value="1"/>
</dbReference>
<accession>V6TS78</accession>
<dbReference type="GO" id="GO:0004672">
    <property type="term" value="F:protein kinase activity"/>
    <property type="evidence" value="ECO:0007669"/>
    <property type="project" value="InterPro"/>
</dbReference>
<dbReference type="EMBL" id="AHHH01000142">
    <property type="protein sequence ID" value="ESU41172.1"/>
    <property type="molecule type" value="Genomic_DNA"/>
</dbReference>
<dbReference type="Pfam" id="PF12796">
    <property type="entry name" value="Ank_2"/>
    <property type="match status" value="5"/>
</dbReference>
<dbReference type="PROSITE" id="PS50297">
    <property type="entry name" value="ANK_REP_REGION"/>
    <property type="match status" value="2"/>
</dbReference>
<dbReference type="InterPro" id="IPR008271">
    <property type="entry name" value="Ser/Thr_kinase_AS"/>
</dbReference>
<dbReference type="InterPro" id="IPR011009">
    <property type="entry name" value="Kinase-like_dom_sf"/>
</dbReference>
<keyword evidence="5" id="KW-0175">Coiled coil</keyword>
<dbReference type="SUPFAM" id="SSF48403">
    <property type="entry name" value="Ankyrin repeat"/>
    <property type="match status" value="2"/>
</dbReference>
<dbReference type="VEuPathDB" id="GiardiaDB:QR46_3977"/>
<dbReference type="InterPro" id="IPR017441">
    <property type="entry name" value="Protein_kinase_ATP_BS"/>
</dbReference>
<evidence type="ECO:0000256" key="3">
    <source>
        <dbReference type="PROSITE-ProRule" id="PRU00023"/>
    </source>
</evidence>
<name>V6TS78_GIAIN</name>
<dbReference type="Gene3D" id="3.30.200.20">
    <property type="entry name" value="Phosphorylase Kinase, domain 1"/>
    <property type="match status" value="1"/>
</dbReference>
<dbReference type="VEuPathDB" id="GiardiaDB:GL50581_3337"/>
<dbReference type="PROSITE" id="PS00108">
    <property type="entry name" value="PROTEIN_KINASE_ST"/>
    <property type="match status" value="1"/>
</dbReference>
<evidence type="ECO:0000256" key="1">
    <source>
        <dbReference type="ARBA" id="ARBA00022741"/>
    </source>
</evidence>
<dbReference type="VEuPathDB" id="GiardiaDB:GL50581_1991"/>
<proteinExistence type="predicted"/>
<organism evidence="7 8">
    <name type="scientific">Giardia intestinalis</name>
    <name type="common">Giardia lamblia</name>
    <dbReference type="NCBI Taxonomy" id="5741"/>
    <lineage>
        <taxon>Eukaryota</taxon>
        <taxon>Metamonada</taxon>
        <taxon>Diplomonadida</taxon>
        <taxon>Hexamitidae</taxon>
        <taxon>Giardiinae</taxon>
        <taxon>Giardia</taxon>
    </lineage>
</organism>
<evidence type="ECO:0000313" key="8">
    <source>
        <dbReference type="Proteomes" id="UP000018040"/>
    </source>
</evidence>
<dbReference type="Gene3D" id="1.20.5.340">
    <property type="match status" value="1"/>
</dbReference>
<dbReference type="Gene3D" id="1.25.40.20">
    <property type="entry name" value="Ankyrin repeat-containing domain"/>
    <property type="match status" value="8"/>
</dbReference>
<reference evidence="8" key="1">
    <citation type="submission" date="2012-02" db="EMBL/GenBank/DDBJ databases">
        <title>Genome sequencing of Giardia lamblia Genotypes A2 and B isolates (DH and GS) and comparative analysis with the genomes of Genotypes A1 and E (WB and Pig).</title>
        <authorList>
            <person name="Adam R."/>
            <person name="Dahlstrom E."/>
            <person name="Martens C."/>
            <person name="Bruno D."/>
            <person name="Barbian K."/>
            <person name="Porcella S.F."/>
            <person name="Nash T."/>
        </authorList>
    </citation>
    <scope>NUCLEOTIDE SEQUENCE</scope>
    <source>
        <strain evidence="8">GS</strain>
    </source>
</reference>
<dbReference type="InterPro" id="IPR002110">
    <property type="entry name" value="Ankyrin_rpt"/>
</dbReference>
<dbReference type="OrthoDB" id="541276at2759"/>
<dbReference type="Pfam" id="PF00069">
    <property type="entry name" value="Pkinase"/>
    <property type="match status" value="1"/>
</dbReference>
<dbReference type="PANTHER" id="PTHR24120:SF4">
    <property type="entry name" value="GH07239P"/>
    <property type="match status" value="1"/>
</dbReference>
<dbReference type="SMART" id="SM00220">
    <property type="entry name" value="S_TKc"/>
    <property type="match status" value="1"/>
</dbReference>
<dbReference type="PROSITE" id="PS50088">
    <property type="entry name" value="ANK_REPEAT"/>
    <property type="match status" value="3"/>
</dbReference>
<dbReference type="VEuPathDB" id="GiardiaDB:DHA2_154129"/>
<evidence type="ECO:0000256" key="5">
    <source>
        <dbReference type="SAM" id="Coils"/>
    </source>
</evidence>
<dbReference type="SMART" id="SM00248">
    <property type="entry name" value="ANK"/>
    <property type="match status" value="15"/>
</dbReference>
<dbReference type="CDD" id="cd00180">
    <property type="entry name" value="PKc"/>
    <property type="match status" value="1"/>
</dbReference>
<evidence type="ECO:0000256" key="2">
    <source>
        <dbReference type="ARBA" id="ARBA00022840"/>
    </source>
</evidence>
<gene>
    <name evidence="7" type="ORF">GSB_153408</name>
</gene>
<dbReference type="Gene3D" id="1.10.510.10">
    <property type="entry name" value="Transferase(Phosphotransferase) domain 1"/>
    <property type="match status" value="1"/>
</dbReference>
<dbReference type="Proteomes" id="UP000018040">
    <property type="component" value="Unassembled WGS sequence"/>
</dbReference>
<dbReference type="InterPro" id="IPR036770">
    <property type="entry name" value="Ankyrin_rpt-contain_sf"/>
</dbReference>
<keyword evidence="2 4" id="KW-0067">ATP-binding</keyword>
<dbReference type="InterPro" id="IPR000719">
    <property type="entry name" value="Prot_kinase_dom"/>
</dbReference>
<evidence type="ECO:0000259" key="6">
    <source>
        <dbReference type="PROSITE" id="PS50011"/>
    </source>
</evidence>